<comment type="subcellular location">
    <subcellularLocation>
        <location evidence="1">Cell membrane</location>
        <topology evidence="1">Multi-pass membrane protein</topology>
    </subcellularLocation>
</comment>
<evidence type="ECO:0000256" key="5">
    <source>
        <dbReference type="ARBA" id="ARBA00022683"/>
    </source>
</evidence>
<dbReference type="RefSeq" id="WP_322412904.1">
    <property type="nucleotide sequence ID" value="NZ_WNVG01000554.1"/>
</dbReference>
<sequence>VIPVILICYVAAKFQKLFDKIVPELLKFFFVPMLTLLFALVLGFIVVGPIATYASTIVTNVILAIRGISPLVAGAVIGLFWQVLVIYGIHWGLLPIYINNISTLGYDNVMMPFFATTFATTAVVIAIMIKTKDKKLKSLCLPAAISGIFGVTEPAIYGILLPLKKPFIISCIASGVAGAYYGYADLKEFIMGGLGIF</sequence>
<dbReference type="Proteomes" id="UP001289066">
    <property type="component" value="Unassembled WGS sequence"/>
</dbReference>
<evidence type="ECO:0000256" key="7">
    <source>
        <dbReference type="ARBA" id="ARBA00022989"/>
    </source>
</evidence>
<dbReference type="InterPro" id="IPR050558">
    <property type="entry name" value="PTS_Sugar-Specific_Components"/>
</dbReference>
<keyword evidence="5" id="KW-0598">Phosphotransferase system</keyword>
<dbReference type="InterPro" id="IPR013013">
    <property type="entry name" value="PTS_EIIC_1"/>
</dbReference>
<accession>A0AAW9J4S2</accession>
<dbReference type="GO" id="GO:0009401">
    <property type="term" value="P:phosphoenolpyruvate-dependent sugar phosphotransferase system"/>
    <property type="evidence" value="ECO:0007669"/>
    <property type="project" value="UniProtKB-KW"/>
</dbReference>
<name>A0AAW9J4S2_CLOPF</name>
<evidence type="ECO:0000256" key="9">
    <source>
        <dbReference type="SAM" id="Phobius"/>
    </source>
</evidence>
<feature type="transmembrane region" description="Helical" evidence="9">
    <location>
        <begin position="141"/>
        <end position="160"/>
    </location>
</feature>
<feature type="transmembrane region" description="Helical" evidence="9">
    <location>
        <begin position="28"/>
        <end position="51"/>
    </location>
</feature>
<feature type="non-terminal residue" evidence="11">
    <location>
        <position position="1"/>
    </location>
</feature>
<proteinExistence type="predicted"/>
<feature type="domain" description="PTS EIIC type-1" evidence="10">
    <location>
        <begin position="1"/>
        <end position="197"/>
    </location>
</feature>
<dbReference type="GO" id="GO:0005886">
    <property type="term" value="C:plasma membrane"/>
    <property type="evidence" value="ECO:0007669"/>
    <property type="project" value="UniProtKB-SubCell"/>
</dbReference>
<evidence type="ECO:0000256" key="6">
    <source>
        <dbReference type="ARBA" id="ARBA00022692"/>
    </source>
</evidence>
<evidence type="ECO:0000313" key="11">
    <source>
        <dbReference type="EMBL" id="MDZ5034445.1"/>
    </source>
</evidence>
<evidence type="ECO:0000256" key="4">
    <source>
        <dbReference type="ARBA" id="ARBA00022597"/>
    </source>
</evidence>
<keyword evidence="2" id="KW-0813">Transport</keyword>
<evidence type="ECO:0000256" key="1">
    <source>
        <dbReference type="ARBA" id="ARBA00004651"/>
    </source>
</evidence>
<reference evidence="11" key="1">
    <citation type="submission" date="2019-11" db="EMBL/GenBank/DDBJ databases">
        <title>Characterization of Clostridium perfringens isolates from swine manure treated agricultural soils.</title>
        <authorList>
            <person name="Wushke S.T."/>
        </authorList>
    </citation>
    <scope>NUCLEOTIDE SEQUENCE</scope>
    <source>
        <strain evidence="11">X15</strain>
    </source>
</reference>
<evidence type="ECO:0000256" key="3">
    <source>
        <dbReference type="ARBA" id="ARBA00022475"/>
    </source>
</evidence>
<feature type="transmembrane region" description="Helical" evidence="9">
    <location>
        <begin position="63"/>
        <end position="89"/>
    </location>
</feature>
<evidence type="ECO:0000259" key="10">
    <source>
        <dbReference type="PROSITE" id="PS51103"/>
    </source>
</evidence>
<keyword evidence="4" id="KW-0762">Sugar transport</keyword>
<protein>
    <submittedName>
        <fullName evidence="11">PTS beta-glucoside transporter subunit IIABC</fullName>
    </submittedName>
</protein>
<dbReference type="GO" id="GO:0015771">
    <property type="term" value="P:trehalose transport"/>
    <property type="evidence" value="ECO:0007669"/>
    <property type="project" value="TreeGrafter"/>
</dbReference>
<dbReference type="GO" id="GO:0008982">
    <property type="term" value="F:protein-N(PI)-phosphohistidine-sugar phosphotransferase activity"/>
    <property type="evidence" value="ECO:0007669"/>
    <property type="project" value="InterPro"/>
</dbReference>
<comment type="caution">
    <text evidence="11">The sequence shown here is derived from an EMBL/GenBank/DDBJ whole genome shotgun (WGS) entry which is preliminary data.</text>
</comment>
<dbReference type="EMBL" id="WNVG01000554">
    <property type="protein sequence ID" value="MDZ5034445.1"/>
    <property type="molecule type" value="Genomic_DNA"/>
</dbReference>
<evidence type="ECO:0000256" key="2">
    <source>
        <dbReference type="ARBA" id="ARBA00022448"/>
    </source>
</evidence>
<dbReference type="InterPro" id="IPR003352">
    <property type="entry name" value="PTS_EIIC"/>
</dbReference>
<dbReference type="GO" id="GO:0090589">
    <property type="term" value="F:protein-phosphocysteine-trehalose phosphotransferase system transporter activity"/>
    <property type="evidence" value="ECO:0007669"/>
    <property type="project" value="TreeGrafter"/>
</dbReference>
<dbReference type="AlphaFoldDB" id="A0AAW9J4S2"/>
<gene>
    <name evidence="11" type="ORF">GNF81_17225</name>
</gene>
<organism evidence="11 12">
    <name type="scientific">Clostridium perfringens</name>
    <dbReference type="NCBI Taxonomy" id="1502"/>
    <lineage>
        <taxon>Bacteria</taxon>
        <taxon>Bacillati</taxon>
        <taxon>Bacillota</taxon>
        <taxon>Clostridia</taxon>
        <taxon>Eubacteriales</taxon>
        <taxon>Clostridiaceae</taxon>
        <taxon>Clostridium</taxon>
    </lineage>
</organism>
<dbReference type="Pfam" id="PF02378">
    <property type="entry name" value="PTS_EIIC"/>
    <property type="match status" value="1"/>
</dbReference>
<keyword evidence="7 9" id="KW-1133">Transmembrane helix</keyword>
<keyword evidence="8 9" id="KW-0472">Membrane</keyword>
<evidence type="ECO:0000256" key="8">
    <source>
        <dbReference type="ARBA" id="ARBA00023136"/>
    </source>
</evidence>
<keyword evidence="3" id="KW-1003">Cell membrane</keyword>
<keyword evidence="6 9" id="KW-0812">Transmembrane</keyword>
<evidence type="ECO:0000313" key="12">
    <source>
        <dbReference type="Proteomes" id="UP001289066"/>
    </source>
</evidence>
<feature type="non-terminal residue" evidence="11">
    <location>
        <position position="197"/>
    </location>
</feature>
<dbReference type="PANTHER" id="PTHR30175">
    <property type="entry name" value="PHOSPHOTRANSFERASE SYSTEM TRANSPORT PROTEIN"/>
    <property type="match status" value="1"/>
</dbReference>
<dbReference type="PROSITE" id="PS51103">
    <property type="entry name" value="PTS_EIIC_TYPE_1"/>
    <property type="match status" value="1"/>
</dbReference>
<feature type="transmembrane region" description="Helical" evidence="9">
    <location>
        <begin position="166"/>
        <end position="183"/>
    </location>
</feature>
<feature type="transmembrane region" description="Helical" evidence="9">
    <location>
        <begin position="109"/>
        <end position="129"/>
    </location>
</feature>
<dbReference type="PANTHER" id="PTHR30175:SF1">
    <property type="entry name" value="PTS SYSTEM ARBUTIN-, CELLOBIOSE-, AND SALICIN-SPECIFIC EIIBC COMPONENT-RELATED"/>
    <property type="match status" value="1"/>
</dbReference>